<feature type="compositionally biased region" description="Gly residues" evidence="6">
    <location>
        <begin position="276"/>
        <end position="286"/>
    </location>
</feature>
<dbReference type="InterPro" id="IPR000571">
    <property type="entry name" value="Znf_CCCH"/>
</dbReference>
<feature type="region of interest" description="Disordered" evidence="6">
    <location>
        <begin position="62"/>
        <end position="124"/>
    </location>
</feature>
<accession>A0A9W6BFM9</accession>
<gene>
    <name evidence="8" type="primary">PLEST004597</name>
    <name evidence="8" type="ORF">PLESTB_000487700</name>
</gene>
<keyword evidence="9" id="KW-1185">Reference proteome</keyword>
<evidence type="ECO:0000256" key="6">
    <source>
        <dbReference type="SAM" id="MobiDB-lite"/>
    </source>
</evidence>
<sequence>MATISETPSSQHLKAEAAEQCHRFAGGGAGAGGSYDDSLAESISLRPSWGRAVTRPCAAANANNTNNLLPTTFSSQPDQHQRQQQPTSAAQKRSASVMADKSSDISGPGAADLVMSTSTPTSPATALDSLTGGAWFQAATPAGQGHAAAAPALAMSGLGGRGGSGAGRRLFGDPSLLQPMSSAGGRSFGSEGGGGAVAVTAHGLSPGSPLGSGRASPATGGGGGAAGRGGSDGGGSAASFLSCSPDGSPTAVGAAPLSPFHCRTSFNGGMTITATPGGGVGGGSGAGSVPTPALPKPEPMLGSQLSHGSHGSHGSQGGGGGDSSGGAASGAGVGLGPGQVYLVVDPSTGLVVGTAQATGASTPGSLAPSTPGATGMAFHGPAGGGHTPAGTGSTRSSLDLPGSAHGQAQQLRPTSTNQPVRSAGGGLSGGTMAAADMTRAALSLLGAGGAGAGAVPAAAAAAAAAASAAAVNQQNALALASLAGGSGGGGGGEGGAAAAQAQQSTAELLMLLASAGAGAPATSAAGGGGGAMAPDTSAAAALASTLDPATAAALLDAAGVLDAAAAAAAGAQGAAAGATGVGTLPLQLPVPFPPGPGGATATGGGVAHMSSAPPGFTSALLGPAGPAVFAPGASPGAAGLPNFASGAGGAAGNAATVAAVRVGLLGNSALAGLAGLGSPGSATWRSPSWRNAGGGLSGLAAIGSPGPAVAVGARTTQAAAALAPQGLLAGLASPPGPRGTGPKHNTLYKTEMCRSWTETGSCRYGSKCQFAHGPEELRPVIRHPKYKTEHCRTFAATGACQYGSRCRFIHAVPPGSAIGTPRPQGIGLLGPEVGAGGMAGEDGASVGGGAALQSAADAAGAAVWSRSSDSGVGNGALSAAAASLLSPSNKACLFSPTGRGAARHSNSLTSPPFKMARLTEQLLPLMQLPATANGGDAAANRAVNASLVLLGGGGGGGGASMFGGDADASGGTGGGAADAALQLFSAFGRGGDPKAGTGAGAGASGLSAVPPVTQQLDASQRPQQQQQQSAGPGGAVHRRGSHMVDTVMVAEGEAQMRP</sequence>
<evidence type="ECO:0000256" key="5">
    <source>
        <dbReference type="PROSITE-ProRule" id="PRU00723"/>
    </source>
</evidence>
<dbReference type="SMART" id="SM00356">
    <property type="entry name" value="ZnF_C3H1"/>
    <property type="match status" value="2"/>
</dbReference>
<dbReference type="FunFam" id="4.10.1000.10:FF:000002">
    <property type="entry name" value="Zinc finger protein 36, C3H1 type-like 1"/>
    <property type="match status" value="1"/>
</dbReference>
<reference evidence="8 9" key="1">
    <citation type="journal article" date="2023" name="Commun. Biol.">
        <title>Reorganization of the ancestral sex-determining regions during the evolution of trioecy in Pleodorina starrii.</title>
        <authorList>
            <person name="Takahashi K."/>
            <person name="Suzuki S."/>
            <person name="Kawai-Toyooka H."/>
            <person name="Yamamoto K."/>
            <person name="Hamaji T."/>
            <person name="Ootsuki R."/>
            <person name="Yamaguchi H."/>
            <person name="Kawachi M."/>
            <person name="Higashiyama T."/>
            <person name="Nozaki H."/>
        </authorList>
    </citation>
    <scope>NUCLEOTIDE SEQUENCE [LARGE SCALE GENOMIC DNA]</scope>
    <source>
        <strain evidence="8 9">NIES-4479</strain>
    </source>
</reference>
<dbReference type="SUPFAM" id="SSF90229">
    <property type="entry name" value="CCCH zinc finger"/>
    <property type="match status" value="2"/>
</dbReference>
<feature type="compositionally biased region" description="Gly residues" evidence="6">
    <location>
        <begin position="314"/>
        <end position="331"/>
    </location>
</feature>
<feature type="region of interest" description="Disordered" evidence="6">
    <location>
        <begin position="273"/>
        <end position="331"/>
    </location>
</feature>
<dbReference type="GO" id="GO:0008270">
    <property type="term" value="F:zinc ion binding"/>
    <property type="evidence" value="ECO:0007669"/>
    <property type="project" value="UniProtKB-KW"/>
</dbReference>
<proteinExistence type="predicted"/>
<feature type="compositionally biased region" description="Gly residues" evidence="6">
    <location>
        <begin position="219"/>
        <end position="236"/>
    </location>
</feature>
<feature type="compositionally biased region" description="Low complexity" evidence="6">
    <location>
        <begin position="301"/>
        <end position="313"/>
    </location>
</feature>
<feature type="compositionally biased region" description="Polar residues" evidence="6">
    <location>
        <begin position="357"/>
        <end position="372"/>
    </location>
</feature>
<dbReference type="Gene3D" id="4.10.1000.10">
    <property type="entry name" value="Zinc finger, CCCH-type"/>
    <property type="match status" value="2"/>
</dbReference>
<feature type="region of interest" description="Disordered" evidence="6">
    <location>
        <begin position="1016"/>
        <end position="1042"/>
    </location>
</feature>
<dbReference type="InterPro" id="IPR045877">
    <property type="entry name" value="ZFP36-like"/>
</dbReference>
<dbReference type="EMBL" id="BRXU01000004">
    <property type="protein sequence ID" value="GLC51302.1"/>
    <property type="molecule type" value="Genomic_DNA"/>
</dbReference>
<dbReference type="PANTHER" id="PTHR12547">
    <property type="entry name" value="CCCH ZINC FINGER/TIS11-RELATED"/>
    <property type="match status" value="1"/>
</dbReference>
<feature type="compositionally biased region" description="Low complexity" evidence="6">
    <location>
        <begin position="76"/>
        <end position="85"/>
    </location>
</feature>
<feature type="zinc finger region" description="C3H1-type" evidence="5">
    <location>
        <begin position="747"/>
        <end position="775"/>
    </location>
</feature>
<feature type="compositionally biased region" description="Gly residues" evidence="6">
    <location>
        <begin position="186"/>
        <end position="196"/>
    </location>
</feature>
<evidence type="ECO:0000256" key="3">
    <source>
        <dbReference type="ARBA" id="ARBA00022771"/>
    </source>
</evidence>
<feature type="domain" description="C3H1-type" evidence="7">
    <location>
        <begin position="785"/>
        <end position="813"/>
    </location>
</feature>
<keyword evidence="2" id="KW-0677">Repeat</keyword>
<organism evidence="8 9">
    <name type="scientific">Pleodorina starrii</name>
    <dbReference type="NCBI Taxonomy" id="330485"/>
    <lineage>
        <taxon>Eukaryota</taxon>
        <taxon>Viridiplantae</taxon>
        <taxon>Chlorophyta</taxon>
        <taxon>core chlorophytes</taxon>
        <taxon>Chlorophyceae</taxon>
        <taxon>CS clade</taxon>
        <taxon>Chlamydomonadales</taxon>
        <taxon>Volvocaceae</taxon>
        <taxon>Pleodorina</taxon>
    </lineage>
</organism>
<evidence type="ECO:0000256" key="1">
    <source>
        <dbReference type="ARBA" id="ARBA00022723"/>
    </source>
</evidence>
<protein>
    <recommendedName>
        <fullName evidence="7">C3H1-type domain-containing protein</fullName>
    </recommendedName>
</protein>
<dbReference type="GO" id="GO:0003729">
    <property type="term" value="F:mRNA binding"/>
    <property type="evidence" value="ECO:0007669"/>
    <property type="project" value="InterPro"/>
</dbReference>
<dbReference type="FunFam" id="4.10.1000.10:FF:000001">
    <property type="entry name" value="zinc finger CCCH domain-containing protein 15-like"/>
    <property type="match status" value="1"/>
</dbReference>
<feature type="compositionally biased region" description="Low complexity" evidence="6">
    <location>
        <begin position="1016"/>
        <end position="1028"/>
    </location>
</feature>
<keyword evidence="3 5" id="KW-0863">Zinc-finger</keyword>
<dbReference type="PROSITE" id="PS50103">
    <property type="entry name" value="ZF_C3H1"/>
    <property type="match status" value="2"/>
</dbReference>
<evidence type="ECO:0000259" key="7">
    <source>
        <dbReference type="PROSITE" id="PS50103"/>
    </source>
</evidence>
<dbReference type="Proteomes" id="UP001165080">
    <property type="component" value="Unassembled WGS sequence"/>
</dbReference>
<dbReference type="PANTHER" id="PTHR12547:SF18">
    <property type="entry name" value="PROTEIN TIS11"/>
    <property type="match status" value="1"/>
</dbReference>
<feature type="compositionally biased region" description="Low complexity" evidence="6">
    <location>
        <begin position="197"/>
        <end position="218"/>
    </location>
</feature>
<evidence type="ECO:0000313" key="9">
    <source>
        <dbReference type="Proteomes" id="UP001165080"/>
    </source>
</evidence>
<evidence type="ECO:0000256" key="4">
    <source>
        <dbReference type="ARBA" id="ARBA00022833"/>
    </source>
</evidence>
<comment type="caution">
    <text evidence="8">The sequence shown here is derived from an EMBL/GenBank/DDBJ whole genome shotgun (WGS) entry which is preliminary data.</text>
</comment>
<dbReference type="Pfam" id="PF00642">
    <property type="entry name" value="zf-CCCH"/>
    <property type="match status" value="2"/>
</dbReference>
<feature type="region of interest" description="Disordered" evidence="6">
    <location>
        <begin position="357"/>
        <end position="429"/>
    </location>
</feature>
<keyword evidence="1 5" id="KW-0479">Metal-binding</keyword>
<evidence type="ECO:0000313" key="8">
    <source>
        <dbReference type="EMBL" id="GLC51302.1"/>
    </source>
</evidence>
<feature type="domain" description="C3H1-type" evidence="7">
    <location>
        <begin position="747"/>
        <end position="775"/>
    </location>
</feature>
<keyword evidence="4 5" id="KW-0862">Zinc</keyword>
<feature type="region of interest" description="Disordered" evidence="6">
    <location>
        <begin position="165"/>
        <end position="236"/>
    </location>
</feature>
<name>A0A9W6BFM9_9CHLO</name>
<dbReference type="AlphaFoldDB" id="A0A9W6BFM9"/>
<evidence type="ECO:0000256" key="2">
    <source>
        <dbReference type="ARBA" id="ARBA00022737"/>
    </source>
</evidence>
<dbReference type="InterPro" id="IPR036855">
    <property type="entry name" value="Znf_CCCH_sf"/>
</dbReference>
<feature type="zinc finger region" description="C3H1-type" evidence="5">
    <location>
        <begin position="785"/>
        <end position="813"/>
    </location>
</feature>
<feature type="compositionally biased region" description="Polar residues" evidence="6">
    <location>
        <begin position="406"/>
        <end position="420"/>
    </location>
</feature>